<gene>
    <name evidence="2" type="ORF">GB2207_05984</name>
</gene>
<dbReference type="AlphaFoldDB" id="Q1YPS2"/>
<dbReference type="GO" id="GO:0009243">
    <property type="term" value="P:O antigen biosynthetic process"/>
    <property type="evidence" value="ECO:0007669"/>
    <property type="project" value="InterPro"/>
</dbReference>
<protein>
    <submittedName>
        <fullName evidence="2">Nucleotidyl transferase</fullName>
    </submittedName>
</protein>
<keyword evidence="3" id="KW-1185">Reference proteome</keyword>
<sequence length="266" mass="30089">MTGILNISKVKKMKVILLAGGYGTRLSELTGDVPKPMVPIGDLPIIMHIMDLYSRHGFSDFIIAAGYKSDYIKAFFSKLSITKSDYTIDLATGDITIHKSSPLDWKVTIVDTGLNTMTGGRLKRLKEYIAGESFMMTYGDGIANVNINDVIDLHHRQSKLLTMTAVRPPARFGELIIEDDQVVKFEEKPQLHDGWINGGFFVCENSVLDYISGDNEMFEREPMEKLCRALEITAYKHNGYWQCMDSKKDYDKLNELWNTGSAPWLE</sequence>
<dbReference type="Pfam" id="PF00483">
    <property type="entry name" value="NTP_transferase"/>
    <property type="match status" value="1"/>
</dbReference>
<evidence type="ECO:0000259" key="1">
    <source>
        <dbReference type="Pfam" id="PF00483"/>
    </source>
</evidence>
<dbReference type="InterPro" id="IPR013446">
    <property type="entry name" value="G1P_cyt_trans-like"/>
</dbReference>
<dbReference type="HOGENOM" id="CLU_029499_10_0_6"/>
<dbReference type="NCBIfam" id="TIGR02623">
    <property type="entry name" value="G1P_cyt_trans"/>
    <property type="match status" value="1"/>
</dbReference>
<accession>Q1YPS2</accession>
<dbReference type="CDD" id="cd02524">
    <property type="entry name" value="G1P_cytidylyltransferase"/>
    <property type="match status" value="1"/>
</dbReference>
<dbReference type="SUPFAM" id="SSF53448">
    <property type="entry name" value="Nucleotide-diphospho-sugar transferases"/>
    <property type="match status" value="1"/>
</dbReference>
<evidence type="ECO:0000313" key="2">
    <source>
        <dbReference type="EMBL" id="EAS46287.1"/>
    </source>
</evidence>
<dbReference type="InterPro" id="IPR029044">
    <property type="entry name" value="Nucleotide-diphossugar_trans"/>
</dbReference>
<dbReference type="PANTHER" id="PTHR47183:SF1">
    <property type="entry name" value="GLUCOSE-1-PHOSPHATE CYTIDYLYLTRANSFERASE"/>
    <property type="match status" value="1"/>
</dbReference>
<dbReference type="EMBL" id="AAPI01000008">
    <property type="protein sequence ID" value="EAS46287.1"/>
    <property type="molecule type" value="Genomic_DNA"/>
</dbReference>
<reference evidence="2 3" key="1">
    <citation type="submission" date="2006-03" db="EMBL/GenBank/DDBJ databases">
        <authorList>
            <person name="Giovannoni S.J."/>
            <person name="Cho J.-C."/>
            <person name="Ferriera S."/>
            <person name="Johnson J."/>
            <person name="Kravitz S."/>
            <person name="Halpern A."/>
            <person name="Remington K."/>
            <person name="Beeson K."/>
            <person name="Tran B."/>
            <person name="Rogers Y.-H."/>
            <person name="Friedman R."/>
            <person name="Venter J.C."/>
        </authorList>
    </citation>
    <scope>NUCLEOTIDE SEQUENCE [LARGE SCALE GENOMIC DNA]</scope>
    <source>
        <strain evidence="2 3">HTCC2207</strain>
    </source>
</reference>
<dbReference type="GO" id="GO:0047343">
    <property type="term" value="F:glucose-1-phosphate cytidylyltransferase activity"/>
    <property type="evidence" value="ECO:0007669"/>
    <property type="project" value="InterPro"/>
</dbReference>
<keyword evidence="2" id="KW-0808">Transferase</keyword>
<organism evidence="2 3">
    <name type="scientific">gamma proteobacterium HTCC2207</name>
    <dbReference type="NCBI Taxonomy" id="314287"/>
    <lineage>
        <taxon>Bacteria</taxon>
        <taxon>Pseudomonadati</taxon>
        <taxon>Pseudomonadota</taxon>
        <taxon>Gammaproteobacteria</taxon>
        <taxon>Cellvibrionales</taxon>
        <taxon>Porticoccaceae</taxon>
        <taxon>SAR92 clade</taxon>
    </lineage>
</organism>
<dbReference type="STRING" id="314287.GB2207_05984"/>
<name>Q1YPS2_9GAMM</name>
<dbReference type="Gene3D" id="3.90.550.10">
    <property type="entry name" value="Spore Coat Polysaccharide Biosynthesis Protein SpsA, Chain A"/>
    <property type="match status" value="1"/>
</dbReference>
<proteinExistence type="predicted"/>
<evidence type="ECO:0000313" key="3">
    <source>
        <dbReference type="Proteomes" id="UP000005555"/>
    </source>
</evidence>
<dbReference type="Proteomes" id="UP000005555">
    <property type="component" value="Unassembled WGS sequence"/>
</dbReference>
<dbReference type="eggNOG" id="COG1208">
    <property type="taxonomic scope" value="Bacteria"/>
</dbReference>
<dbReference type="InterPro" id="IPR005835">
    <property type="entry name" value="NTP_transferase_dom"/>
</dbReference>
<dbReference type="InterPro" id="IPR046981">
    <property type="entry name" value="G1P_cyt_trans"/>
</dbReference>
<dbReference type="PANTHER" id="PTHR47183">
    <property type="entry name" value="GLUCOSE-1-PHOSPHATE CYTIDYLYLTRANSFERASE-RELATED"/>
    <property type="match status" value="1"/>
</dbReference>
<comment type="caution">
    <text evidence="2">The sequence shown here is derived from an EMBL/GenBank/DDBJ whole genome shotgun (WGS) entry which is preliminary data.</text>
</comment>
<feature type="domain" description="Nucleotidyl transferase" evidence="1">
    <location>
        <begin position="14"/>
        <end position="229"/>
    </location>
</feature>